<evidence type="ECO:0000256" key="1">
    <source>
        <dbReference type="ARBA" id="ARBA00006484"/>
    </source>
</evidence>
<reference evidence="5 6" key="1">
    <citation type="journal article" date="2021" name="Nat. Plants">
        <title>The Taxus genome provides insights into paclitaxel biosynthesis.</title>
        <authorList>
            <person name="Xiong X."/>
            <person name="Gou J."/>
            <person name="Liao Q."/>
            <person name="Li Y."/>
            <person name="Zhou Q."/>
            <person name="Bi G."/>
            <person name="Li C."/>
            <person name="Du R."/>
            <person name="Wang X."/>
            <person name="Sun T."/>
            <person name="Guo L."/>
            <person name="Liang H."/>
            <person name="Lu P."/>
            <person name="Wu Y."/>
            <person name="Zhang Z."/>
            <person name="Ro D.K."/>
            <person name="Shang Y."/>
            <person name="Huang S."/>
            <person name="Yan J."/>
        </authorList>
    </citation>
    <scope>NUCLEOTIDE SEQUENCE [LARGE SCALE GENOMIC DNA]</scope>
    <source>
        <strain evidence="5">Ta-2019</strain>
    </source>
</reference>
<evidence type="ECO:0000256" key="4">
    <source>
        <dbReference type="RuleBase" id="RU000363"/>
    </source>
</evidence>
<dbReference type="GO" id="GO:0016491">
    <property type="term" value="F:oxidoreductase activity"/>
    <property type="evidence" value="ECO:0007669"/>
    <property type="project" value="UniProtKB-KW"/>
</dbReference>
<evidence type="ECO:0000256" key="3">
    <source>
        <dbReference type="ARBA" id="ARBA00023002"/>
    </source>
</evidence>
<sequence>EKPCEAEAEKWWRKDTVAVVTGANGGIGLQIVRLLAEKGMTVVLTARRDEKQQLSEEARALLAKVPKNVEFHTLDVANDHSVAVFAQWLHKEFGGLDILINNAAVQGTEFDWDLLQKHNMDFRKILYAQEEDEAWASGVKENYESSKKCLDINYYGTVRTTKALLPLMKASVAGPRVVNVSSYLGLLKLLRSETLEKRFSDIENMREETIDSIINEFLEDIKNGVNPKENKWPCLFPTYSVSKAAMNAYTRLVARDMQGKVSVNSVHPGFVQTKMTFGSGDISPAEGAENVVRVALFPPAGPSGQFFLEKHFLGF</sequence>
<dbReference type="PANTHER" id="PTHR43490">
    <property type="entry name" value="(+)-NEOMENTHOL DEHYDROGENASE"/>
    <property type="match status" value="1"/>
</dbReference>
<comment type="caution">
    <text evidence="5">The sequence shown here is derived from an EMBL/GenBank/DDBJ whole genome shotgun (WGS) entry which is preliminary data.</text>
</comment>
<dbReference type="InterPro" id="IPR020904">
    <property type="entry name" value="Sc_DH/Rdtase_CS"/>
</dbReference>
<dbReference type="EMBL" id="JAHRHJ020000004">
    <property type="protein sequence ID" value="KAH9316857.1"/>
    <property type="molecule type" value="Genomic_DNA"/>
</dbReference>
<evidence type="ECO:0000313" key="6">
    <source>
        <dbReference type="Proteomes" id="UP000824469"/>
    </source>
</evidence>
<dbReference type="OMA" id="EWWRKET"/>
<evidence type="ECO:0000313" key="5">
    <source>
        <dbReference type="EMBL" id="KAH9316857.1"/>
    </source>
</evidence>
<dbReference type="Pfam" id="PF00106">
    <property type="entry name" value="adh_short"/>
    <property type="match status" value="2"/>
</dbReference>
<dbReference type="Gene3D" id="3.40.50.720">
    <property type="entry name" value="NAD(P)-binding Rossmann-like Domain"/>
    <property type="match status" value="1"/>
</dbReference>
<gene>
    <name evidence="5" type="ORF">KI387_018626</name>
</gene>
<dbReference type="PRINTS" id="PR00080">
    <property type="entry name" value="SDRFAMILY"/>
</dbReference>
<dbReference type="SUPFAM" id="SSF51735">
    <property type="entry name" value="NAD(P)-binding Rossmann-fold domains"/>
    <property type="match status" value="1"/>
</dbReference>
<dbReference type="Proteomes" id="UP000824469">
    <property type="component" value="Unassembled WGS sequence"/>
</dbReference>
<protein>
    <submittedName>
        <fullName evidence="5">Uncharacterized protein</fullName>
    </submittedName>
</protein>
<keyword evidence="3" id="KW-0560">Oxidoreductase</keyword>
<organism evidence="5 6">
    <name type="scientific">Taxus chinensis</name>
    <name type="common">Chinese yew</name>
    <name type="synonym">Taxus wallichiana var. chinensis</name>
    <dbReference type="NCBI Taxonomy" id="29808"/>
    <lineage>
        <taxon>Eukaryota</taxon>
        <taxon>Viridiplantae</taxon>
        <taxon>Streptophyta</taxon>
        <taxon>Embryophyta</taxon>
        <taxon>Tracheophyta</taxon>
        <taxon>Spermatophyta</taxon>
        <taxon>Pinopsida</taxon>
        <taxon>Pinidae</taxon>
        <taxon>Conifers II</taxon>
        <taxon>Cupressales</taxon>
        <taxon>Taxaceae</taxon>
        <taxon>Taxus</taxon>
    </lineage>
</organism>
<dbReference type="GO" id="GO:0016020">
    <property type="term" value="C:membrane"/>
    <property type="evidence" value="ECO:0007669"/>
    <property type="project" value="TreeGrafter"/>
</dbReference>
<comment type="similarity">
    <text evidence="1 4">Belongs to the short-chain dehydrogenases/reductases (SDR) family.</text>
</comment>
<keyword evidence="6" id="KW-1185">Reference proteome</keyword>
<feature type="non-terminal residue" evidence="5">
    <location>
        <position position="315"/>
    </location>
</feature>
<proteinExistence type="inferred from homology"/>
<dbReference type="PRINTS" id="PR00081">
    <property type="entry name" value="GDHRDH"/>
</dbReference>
<dbReference type="InterPro" id="IPR036291">
    <property type="entry name" value="NAD(P)-bd_dom_sf"/>
</dbReference>
<dbReference type="PANTHER" id="PTHR43490:SF73">
    <property type="entry name" value="OS07G0685800 PROTEIN"/>
    <property type="match status" value="1"/>
</dbReference>
<name>A0AA38G5Y8_TAXCH</name>
<dbReference type="InterPro" id="IPR002347">
    <property type="entry name" value="SDR_fam"/>
</dbReference>
<dbReference type="AlphaFoldDB" id="A0AA38G5Y8"/>
<keyword evidence="2" id="KW-0521">NADP</keyword>
<evidence type="ECO:0000256" key="2">
    <source>
        <dbReference type="ARBA" id="ARBA00022857"/>
    </source>
</evidence>
<dbReference type="PROSITE" id="PS00061">
    <property type="entry name" value="ADH_SHORT"/>
    <property type="match status" value="1"/>
</dbReference>
<accession>A0AA38G5Y8</accession>